<reference evidence="4" key="1">
    <citation type="submission" date="2015-07" db="EMBL/GenBank/DDBJ databases">
        <title>Complete genome sequence and phylogenetic analysis of Limnochorda pilosa.</title>
        <authorList>
            <person name="Watanabe M."/>
            <person name="Kojima H."/>
            <person name="Fukui M."/>
        </authorList>
    </citation>
    <scope>NUCLEOTIDE SEQUENCE [LARGE SCALE GENOMIC DNA]</scope>
    <source>
        <strain evidence="4">HC45</strain>
    </source>
</reference>
<dbReference type="Pfam" id="PF19700">
    <property type="entry name" value="DUF6198"/>
    <property type="match status" value="1"/>
</dbReference>
<dbReference type="STRING" id="1555112.LIP_0729"/>
<proteinExistence type="predicted"/>
<dbReference type="KEGG" id="lpil:LIP_0729"/>
<keyword evidence="2" id="KW-0812">Transmembrane</keyword>
<name>A0A0K2SHJ2_LIMPI</name>
<dbReference type="InterPro" id="IPR038750">
    <property type="entry name" value="YczE/YyaS-like"/>
</dbReference>
<gene>
    <name evidence="3" type="ORF">LIP_0729</name>
</gene>
<keyword evidence="2" id="KW-1133">Transmembrane helix</keyword>
<keyword evidence="4" id="KW-1185">Reference proteome</keyword>
<evidence type="ECO:0000256" key="2">
    <source>
        <dbReference type="SAM" id="Phobius"/>
    </source>
</evidence>
<organism evidence="3 4">
    <name type="scientific">Limnochorda pilosa</name>
    <dbReference type="NCBI Taxonomy" id="1555112"/>
    <lineage>
        <taxon>Bacteria</taxon>
        <taxon>Bacillati</taxon>
        <taxon>Bacillota</taxon>
        <taxon>Limnochordia</taxon>
        <taxon>Limnochordales</taxon>
        <taxon>Limnochordaceae</taxon>
        <taxon>Limnochorda</taxon>
    </lineage>
</organism>
<evidence type="ECO:0000256" key="1">
    <source>
        <dbReference type="SAM" id="MobiDB-lite"/>
    </source>
</evidence>
<evidence type="ECO:0000313" key="4">
    <source>
        <dbReference type="Proteomes" id="UP000065807"/>
    </source>
</evidence>
<dbReference type="AlphaFoldDB" id="A0A0K2SHJ2"/>
<dbReference type="PANTHER" id="PTHR40078">
    <property type="entry name" value="INTEGRAL MEMBRANE PROTEIN-RELATED"/>
    <property type="match status" value="1"/>
</dbReference>
<keyword evidence="2" id="KW-0472">Membrane</keyword>
<feature type="transmembrane region" description="Helical" evidence="2">
    <location>
        <begin position="39"/>
        <end position="61"/>
    </location>
</feature>
<sequence length="226" mass="23003">MAGMAVLSAGILLVVKSPWGAAAWDVFHLGVSGRTGLSLGAVIILVSVAVVLITLALGGAWAVRLGTLLNTFLAGAFVDVYELLHLFREPAGWLWGAGYLLAGILAMSFGMVLYLRTGLGAGARDGLMLVVSQRTRLTAGQAKVVIEVSVAMVGWLLGGPLGVGSVAVAVAAGPCSDLFFRLLGPGALGDRVRIPHPAGGSGAPAGTRGVPASQPQQEVLMPEGKE</sequence>
<dbReference type="PANTHER" id="PTHR40078:SF1">
    <property type="entry name" value="INTEGRAL MEMBRANE PROTEIN"/>
    <property type="match status" value="1"/>
</dbReference>
<feature type="region of interest" description="Disordered" evidence="1">
    <location>
        <begin position="194"/>
        <end position="226"/>
    </location>
</feature>
<protein>
    <submittedName>
        <fullName evidence="3">Membrane protein</fullName>
    </submittedName>
</protein>
<accession>A0A0K2SHJ2</accession>
<feature type="transmembrane region" description="Helical" evidence="2">
    <location>
        <begin position="93"/>
        <end position="115"/>
    </location>
</feature>
<dbReference type="EMBL" id="AP014924">
    <property type="protein sequence ID" value="BAS26586.1"/>
    <property type="molecule type" value="Genomic_DNA"/>
</dbReference>
<reference evidence="4" key="2">
    <citation type="journal article" date="2016" name="Int. J. Syst. Evol. Microbiol.">
        <title>Complete genome sequence and cell structure of Limnochorda pilosa, a Gram-negative spore-former within the phylum Firmicutes.</title>
        <authorList>
            <person name="Watanabe M."/>
            <person name="Kojima H."/>
            <person name="Fukui M."/>
        </authorList>
    </citation>
    <scope>NUCLEOTIDE SEQUENCE [LARGE SCALE GENOMIC DNA]</scope>
    <source>
        <strain evidence="4">HC45</strain>
    </source>
</reference>
<evidence type="ECO:0000313" key="3">
    <source>
        <dbReference type="EMBL" id="BAS26586.1"/>
    </source>
</evidence>
<dbReference type="Proteomes" id="UP000065807">
    <property type="component" value="Chromosome"/>
</dbReference>